<feature type="region of interest" description="Disordered" evidence="2">
    <location>
        <begin position="353"/>
        <end position="372"/>
    </location>
</feature>
<keyword evidence="4" id="KW-1185">Reference proteome</keyword>
<protein>
    <submittedName>
        <fullName evidence="3">Uncharacterized protein</fullName>
    </submittedName>
</protein>
<organism evidence="3 4">
    <name type="scientific">Plasmopara halstedii</name>
    <name type="common">Downy mildew of sunflower</name>
    <dbReference type="NCBI Taxonomy" id="4781"/>
    <lineage>
        <taxon>Eukaryota</taxon>
        <taxon>Sar</taxon>
        <taxon>Stramenopiles</taxon>
        <taxon>Oomycota</taxon>
        <taxon>Peronosporomycetes</taxon>
        <taxon>Peronosporales</taxon>
        <taxon>Peronosporaceae</taxon>
        <taxon>Plasmopara</taxon>
    </lineage>
</organism>
<feature type="compositionally biased region" description="Basic and acidic residues" evidence="2">
    <location>
        <begin position="353"/>
        <end position="366"/>
    </location>
</feature>
<feature type="compositionally biased region" description="Basic and acidic residues" evidence="2">
    <location>
        <begin position="191"/>
        <end position="204"/>
    </location>
</feature>
<keyword evidence="1" id="KW-0175">Coiled coil</keyword>
<accession>A0A0P1AG63</accession>
<evidence type="ECO:0000313" key="4">
    <source>
        <dbReference type="Proteomes" id="UP000054928"/>
    </source>
</evidence>
<dbReference type="Proteomes" id="UP000054928">
    <property type="component" value="Unassembled WGS sequence"/>
</dbReference>
<feature type="coiled-coil region" evidence="1">
    <location>
        <begin position="85"/>
        <end position="112"/>
    </location>
</feature>
<dbReference type="AlphaFoldDB" id="A0A0P1AG63"/>
<name>A0A0P1AG63_PLAHL</name>
<sequence>MGKNDDSRATKASLGINGKLKSEKTSKTQRKNKAEERKKQEDLVNAMVYGPLVDETVNEGEKGPITDSDVDETLPAKLVTAATTAKSLADEAAEARSKHKEAKEKAEEAAAGFVATAGAVHTAAIVNGLQQQGKGNNEALDSEQVKQILREQDALREQLKQLDLKRQEMAEQTEAGRRALQIAKAKALKTQKRETPVDDSGLRAREEVIKEEAATAFAAQRREIDEYLGQADAKPTGRATDQTSESSQEGATGENHGGDDMSASNDVVMGTSLRLDDLDEKTPPSLPITRDILNAINGFTLDGLHEQEPKFSDTLPKPMEETLREKPTCLEPILELKSVMKVAQAKCEEAKNIRQGQRDQNDHERTLVSGFSGPGKIEYSDDVEKEAQVWKERILAVCQEYVMLEAKGGAMRLPILRQRLKELYPFEEWVTSEAPTQIMNRLIRHFAESGDIQVRDLSPYVFWGRAAELHAAAGLLREPIYVIETDDTGHIRARRYCYQNKTGIDGISSEMGCDFNMTIHERNKFVQTAQ</sequence>
<feature type="region of interest" description="Disordered" evidence="2">
    <location>
        <begin position="229"/>
        <end position="265"/>
    </location>
</feature>
<feature type="compositionally biased region" description="Basic and acidic residues" evidence="2">
    <location>
        <begin position="20"/>
        <end position="42"/>
    </location>
</feature>
<dbReference type="GeneID" id="36405377"/>
<proteinExistence type="predicted"/>
<dbReference type="RefSeq" id="XP_024576473.1">
    <property type="nucleotide sequence ID" value="XM_024725725.1"/>
</dbReference>
<evidence type="ECO:0000256" key="1">
    <source>
        <dbReference type="SAM" id="Coils"/>
    </source>
</evidence>
<feature type="region of interest" description="Disordered" evidence="2">
    <location>
        <begin position="185"/>
        <end position="204"/>
    </location>
</feature>
<feature type="region of interest" description="Disordered" evidence="2">
    <location>
        <begin position="1"/>
        <end position="42"/>
    </location>
</feature>
<feature type="coiled-coil region" evidence="1">
    <location>
        <begin position="145"/>
        <end position="175"/>
    </location>
</feature>
<reference evidence="4" key="1">
    <citation type="submission" date="2014-09" db="EMBL/GenBank/DDBJ databases">
        <authorList>
            <person name="Sharma Rahul"/>
            <person name="Thines Marco"/>
        </authorList>
    </citation>
    <scope>NUCLEOTIDE SEQUENCE [LARGE SCALE GENOMIC DNA]</scope>
</reference>
<dbReference type="EMBL" id="CCYD01000468">
    <property type="protein sequence ID" value="CEG40104.1"/>
    <property type="molecule type" value="Genomic_DNA"/>
</dbReference>
<feature type="compositionally biased region" description="Polar residues" evidence="2">
    <location>
        <begin position="239"/>
        <end position="250"/>
    </location>
</feature>
<evidence type="ECO:0000256" key="2">
    <source>
        <dbReference type="SAM" id="MobiDB-lite"/>
    </source>
</evidence>
<evidence type="ECO:0000313" key="3">
    <source>
        <dbReference type="EMBL" id="CEG40104.1"/>
    </source>
</evidence>